<feature type="domain" description="Protein kinase" evidence="11">
    <location>
        <begin position="228"/>
        <end position="495"/>
    </location>
</feature>
<evidence type="ECO:0000313" key="12">
    <source>
        <dbReference type="EMBL" id="SCV01961.1"/>
    </source>
</evidence>
<dbReference type="CDD" id="cd13994">
    <property type="entry name" value="STKc_HAL4_like"/>
    <property type="match status" value="1"/>
</dbReference>
<protein>
    <recommendedName>
        <fullName evidence="1">non-specific serine/threonine protein kinase</fullName>
        <ecNumber evidence="1">2.7.11.1</ecNumber>
    </recommendedName>
</protein>
<feature type="region of interest" description="Disordered" evidence="10">
    <location>
        <begin position="50"/>
        <end position="117"/>
    </location>
</feature>
<keyword evidence="13" id="KW-1185">Reference proteome</keyword>
<accession>A0A1G4KC72</accession>
<dbReference type="EMBL" id="LT598469">
    <property type="protein sequence ID" value="SCV01961.1"/>
    <property type="molecule type" value="Genomic_DNA"/>
</dbReference>
<evidence type="ECO:0000256" key="10">
    <source>
        <dbReference type="SAM" id="MobiDB-lite"/>
    </source>
</evidence>
<feature type="region of interest" description="Disordered" evidence="10">
    <location>
        <begin position="575"/>
        <end position="601"/>
    </location>
</feature>
<dbReference type="PROSITE" id="PS00108">
    <property type="entry name" value="PROTEIN_KINASE_ST"/>
    <property type="match status" value="1"/>
</dbReference>
<dbReference type="InterPro" id="IPR008271">
    <property type="entry name" value="Ser/Thr_kinase_AS"/>
</dbReference>
<dbReference type="EC" id="2.7.11.1" evidence="1"/>
<dbReference type="AlphaFoldDB" id="A0A1G4KC72"/>
<dbReference type="PROSITE" id="PS00107">
    <property type="entry name" value="PROTEIN_KINASE_ATP"/>
    <property type="match status" value="1"/>
</dbReference>
<dbReference type="PROSITE" id="PS50011">
    <property type="entry name" value="PROTEIN_KINASE_DOM"/>
    <property type="match status" value="1"/>
</dbReference>
<dbReference type="GO" id="GO:0005524">
    <property type="term" value="F:ATP binding"/>
    <property type="evidence" value="ECO:0007669"/>
    <property type="project" value="UniProtKB-UniRule"/>
</dbReference>
<dbReference type="InterPro" id="IPR011009">
    <property type="entry name" value="Kinase-like_dom_sf"/>
</dbReference>
<dbReference type="PANTHER" id="PTHR24343">
    <property type="entry name" value="SERINE/THREONINE KINASE"/>
    <property type="match status" value="1"/>
</dbReference>
<evidence type="ECO:0000256" key="1">
    <source>
        <dbReference type="ARBA" id="ARBA00012513"/>
    </source>
</evidence>
<dbReference type="Gene3D" id="1.10.510.10">
    <property type="entry name" value="Transferase(Phosphotransferase) domain 1"/>
    <property type="match status" value="1"/>
</dbReference>
<dbReference type="OrthoDB" id="6513151at2759"/>
<keyword evidence="5" id="KW-0418">Kinase</keyword>
<dbReference type="STRING" id="1230905.A0A1G4KC72"/>
<evidence type="ECO:0000259" key="11">
    <source>
        <dbReference type="PROSITE" id="PS50011"/>
    </source>
</evidence>
<evidence type="ECO:0000256" key="6">
    <source>
        <dbReference type="ARBA" id="ARBA00022840"/>
    </source>
</evidence>
<evidence type="ECO:0000256" key="2">
    <source>
        <dbReference type="ARBA" id="ARBA00022527"/>
    </source>
</evidence>
<dbReference type="Pfam" id="PF00069">
    <property type="entry name" value="Pkinase"/>
    <property type="match status" value="1"/>
</dbReference>
<comment type="catalytic activity">
    <reaction evidence="8">
        <text>L-seryl-[protein] + ATP = O-phospho-L-seryl-[protein] + ADP + H(+)</text>
        <dbReference type="Rhea" id="RHEA:17989"/>
        <dbReference type="Rhea" id="RHEA-COMP:9863"/>
        <dbReference type="Rhea" id="RHEA-COMP:11604"/>
        <dbReference type="ChEBI" id="CHEBI:15378"/>
        <dbReference type="ChEBI" id="CHEBI:29999"/>
        <dbReference type="ChEBI" id="CHEBI:30616"/>
        <dbReference type="ChEBI" id="CHEBI:83421"/>
        <dbReference type="ChEBI" id="CHEBI:456216"/>
        <dbReference type="EC" id="2.7.11.1"/>
    </reaction>
</comment>
<reference evidence="12 13" key="1">
    <citation type="submission" date="2016-03" db="EMBL/GenBank/DDBJ databases">
        <authorList>
            <person name="Devillers H."/>
        </authorList>
    </citation>
    <scope>NUCLEOTIDE SEQUENCE [LARGE SCALE GENOMIC DNA]</scope>
    <source>
        <strain evidence="12">CBS 11717</strain>
    </source>
</reference>
<gene>
    <name evidence="12" type="ORF">LAMI_0G14884G</name>
</gene>
<dbReference type="SMART" id="SM00220">
    <property type="entry name" value="S_TKc"/>
    <property type="match status" value="1"/>
</dbReference>
<evidence type="ECO:0000256" key="8">
    <source>
        <dbReference type="ARBA" id="ARBA00048679"/>
    </source>
</evidence>
<dbReference type="InterPro" id="IPR000719">
    <property type="entry name" value="Prot_kinase_dom"/>
</dbReference>
<dbReference type="GO" id="GO:0004674">
    <property type="term" value="F:protein serine/threonine kinase activity"/>
    <property type="evidence" value="ECO:0007669"/>
    <property type="project" value="UniProtKB-KW"/>
</dbReference>
<proteinExistence type="predicted"/>
<keyword evidence="6 9" id="KW-0067">ATP-binding</keyword>
<organism evidence="12 13">
    <name type="scientific">Lachancea mirantina</name>
    <dbReference type="NCBI Taxonomy" id="1230905"/>
    <lineage>
        <taxon>Eukaryota</taxon>
        <taxon>Fungi</taxon>
        <taxon>Dikarya</taxon>
        <taxon>Ascomycota</taxon>
        <taxon>Saccharomycotina</taxon>
        <taxon>Saccharomycetes</taxon>
        <taxon>Saccharomycetales</taxon>
        <taxon>Saccharomycetaceae</taxon>
        <taxon>Lachancea</taxon>
    </lineage>
</organism>
<dbReference type="SUPFAM" id="SSF56112">
    <property type="entry name" value="Protein kinase-like (PK-like)"/>
    <property type="match status" value="1"/>
</dbReference>
<feature type="compositionally biased region" description="Polar residues" evidence="10">
    <location>
        <begin position="1"/>
        <end position="10"/>
    </location>
</feature>
<keyword evidence="4 9" id="KW-0547">Nucleotide-binding</keyword>
<evidence type="ECO:0000256" key="4">
    <source>
        <dbReference type="ARBA" id="ARBA00022741"/>
    </source>
</evidence>
<dbReference type="InterPro" id="IPR017441">
    <property type="entry name" value="Protein_kinase_ATP_BS"/>
</dbReference>
<evidence type="ECO:0000256" key="5">
    <source>
        <dbReference type="ARBA" id="ARBA00022777"/>
    </source>
</evidence>
<keyword evidence="3" id="KW-0808">Transferase</keyword>
<evidence type="ECO:0000256" key="3">
    <source>
        <dbReference type="ARBA" id="ARBA00022679"/>
    </source>
</evidence>
<dbReference type="GO" id="GO:0005829">
    <property type="term" value="C:cytosol"/>
    <property type="evidence" value="ECO:0007669"/>
    <property type="project" value="TreeGrafter"/>
</dbReference>
<dbReference type="PANTHER" id="PTHR24343:SF515">
    <property type="entry name" value="SERINE_THREONINE-PROTEIN KINASE RTK1-RELATED"/>
    <property type="match status" value="1"/>
</dbReference>
<name>A0A1G4KC72_9SACH</name>
<feature type="compositionally biased region" description="Low complexity" evidence="10">
    <location>
        <begin position="19"/>
        <end position="30"/>
    </location>
</feature>
<feature type="compositionally biased region" description="Basic and acidic residues" evidence="10">
    <location>
        <begin position="575"/>
        <end position="585"/>
    </location>
</feature>
<evidence type="ECO:0000313" key="13">
    <source>
        <dbReference type="Proteomes" id="UP000191024"/>
    </source>
</evidence>
<feature type="compositionally biased region" description="Low complexity" evidence="10">
    <location>
        <begin position="63"/>
        <end position="83"/>
    </location>
</feature>
<dbReference type="Proteomes" id="UP000191024">
    <property type="component" value="Chromosome G"/>
</dbReference>
<comment type="catalytic activity">
    <reaction evidence="7">
        <text>L-threonyl-[protein] + ATP = O-phospho-L-threonyl-[protein] + ADP + H(+)</text>
        <dbReference type="Rhea" id="RHEA:46608"/>
        <dbReference type="Rhea" id="RHEA-COMP:11060"/>
        <dbReference type="Rhea" id="RHEA-COMP:11605"/>
        <dbReference type="ChEBI" id="CHEBI:15378"/>
        <dbReference type="ChEBI" id="CHEBI:30013"/>
        <dbReference type="ChEBI" id="CHEBI:30616"/>
        <dbReference type="ChEBI" id="CHEBI:61977"/>
        <dbReference type="ChEBI" id="CHEBI:456216"/>
        <dbReference type="EC" id="2.7.11.1"/>
    </reaction>
</comment>
<evidence type="ECO:0000256" key="7">
    <source>
        <dbReference type="ARBA" id="ARBA00047899"/>
    </source>
</evidence>
<keyword evidence="2" id="KW-0723">Serine/threonine-protein kinase</keyword>
<feature type="binding site" evidence="9">
    <location>
        <position position="256"/>
    </location>
    <ligand>
        <name>ATP</name>
        <dbReference type="ChEBI" id="CHEBI:30616"/>
    </ligand>
</feature>
<sequence>MVQESSASGQHTDELHPIGSSNSNSSQGNSIFGKKKYGLGLSKLLRGSSHSLPGESGKDLLGSLLSPKHSNSSSKSQESTSRSHVSVPMMDHPHMSQPHANHLHNPNNYNEHHERTQLAETTSSSSDYTHHMHRLKITPSPQSHMHPVQLLQKEIEEQQMRLASPSLTSHKHKKPSLRLKRFFKKIHGDDASGSDNTNASIAFMKDETSTSNTLYETDDAHELIEKYGVPGKLLGEGASGSVSVVERTDGKLFAVKRFRSRGNWETQIQYSKKVTSEFCIGSTLRHMNIIETLDMLQEGQNFLLVMEYCPYDFFTLVMSDLMTKYEIACYFKQICNGVEYLHSMGLAHRDLKLDNCVVTNQGILKLIDFGSAVVFQYPYEQDIVKAKGIVGSDPYLAPELLLAPTYDPRPVDVWSIAIMFYCMSLRRFPWKAPRDKYQSFKLFCEEPEHEKDSQRGPYRILKLLPRHSRHLIGRMMELNPKKRILMSDVVESHWFQQIESCEVNEKNELLRIPEKHKHHLITEEELNELNRRREEEAQLSKLRAEEVDHMDHANMEKRYMKEGKIVEEEQKFKALRDAEQSERFTHAPSTSDLENGTEGKS</sequence>
<feature type="region of interest" description="Disordered" evidence="10">
    <location>
        <begin position="1"/>
        <end position="34"/>
    </location>
</feature>
<evidence type="ECO:0000256" key="9">
    <source>
        <dbReference type="PROSITE-ProRule" id="PRU10141"/>
    </source>
</evidence>